<evidence type="ECO:0000313" key="3">
    <source>
        <dbReference type="Proteomes" id="UP000001059"/>
    </source>
</evidence>
<keyword evidence="1" id="KW-0812">Transmembrane</keyword>
<accession>D5EB38</accession>
<dbReference type="KEGG" id="mmh:Mmah_0866"/>
<organism evidence="2 3">
    <name type="scientific">Methanohalophilus mahii (strain ATCC 35705 / DSM 5219 / SLP)</name>
    <dbReference type="NCBI Taxonomy" id="547558"/>
    <lineage>
        <taxon>Archaea</taxon>
        <taxon>Methanobacteriati</taxon>
        <taxon>Methanobacteriota</taxon>
        <taxon>Stenosarchaea group</taxon>
        <taxon>Methanomicrobia</taxon>
        <taxon>Methanosarcinales</taxon>
        <taxon>Methanosarcinaceae</taxon>
        <taxon>Methanohalophilus</taxon>
    </lineage>
</organism>
<dbReference type="Proteomes" id="UP000001059">
    <property type="component" value="Chromosome"/>
</dbReference>
<evidence type="ECO:0000256" key="1">
    <source>
        <dbReference type="SAM" id="Phobius"/>
    </source>
</evidence>
<proteinExistence type="predicted"/>
<dbReference type="GeneID" id="8983030"/>
<gene>
    <name evidence="2" type="ordered locus">Mmah_0866</name>
</gene>
<reference evidence="2 3" key="1">
    <citation type="submission" date="2010-03" db="EMBL/GenBank/DDBJ databases">
        <title>The complete genome of Methanohalophilus mahii DSM 5219.</title>
        <authorList>
            <consortium name="US DOE Joint Genome Institute (JGI-PGF)"/>
            <person name="Lucas S."/>
            <person name="Copeland A."/>
            <person name="Lapidus A."/>
            <person name="Glavina del Rio T."/>
            <person name="Dalin E."/>
            <person name="Tice H."/>
            <person name="Bruce D."/>
            <person name="Goodwin L."/>
            <person name="Pitluck S."/>
            <person name="Kyrpides N."/>
            <person name="Mavromatis K."/>
            <person name="Ivanova N."/>
            <person name="Lykidis A."/>
            <person name="Saunders E."/>
            <person name="Brettin T."/>
            <person name="Detter J.C."/>
            <person name="Han C."/>
            <person name="Land M."/>
            <person name="Hauser L."/>
            <person name="Markowitz V."/>
            <person name="Cheng J.-F."/>
            <person name="Hugenholtz P."/>
            <person name="Woyke T."/>
            <person name="Wu D."/>
            <person name="Spring S."/>
            <person name="Schneider S."/>
            <person name="Schroeder M."/>
            <person name="Klenk H.-P."/>
            <person name="Eisen J.A."/>
        </authorList>
    </citation>
    <scope>NUCLEOTIDE SEQUENCE [LARGE SCALE GENOMIC DNA]</scope>
    <source>
        <strain evidence="3">ATCC 35705 / DSM 5219 / SLP</strain>
    </source>
</reference>
<dbReference type="HOGENOM" id="CLU_2730437_0_0_2"/>
<keyword evidence="1" id="KW-1133">Transmembrane helix</keyword>
<evidence type="ECO:0000313" key="2">
    <source>
        <dbReference type="EMBL" id="ADE36389.1"/>
    </source>
</evidence>
<dbReference type="EMBL" id="CP001994">
    <property type="protein sequence ID" value="ADE36389.1"/>
    <property type="molecule type" value="Genomic_DNA"/>
</dbReference>
<protein>
    <submittedName>
        <fullName evidence="2">Uncharacterized protein</fullName>
    </submittedName>
</protein>
<keyword evidence="3" id="KW-1185">Reference proteome</keyword>
<sequence>MYEKDTTESTIAYWESMENMLESDTQWFYESMVDRTEEYEKSSNALSGFTFGISMFVLLIMGLFFGRKYSN</sequence>
<dbReference type="OrthoDB" id="142672at2157"/>
<dbReference type="AlphaFoldDB" id="D5EB38"/>
<dbReference type="RefSeq" id="WP_013037332.1">
    <property type="nucleotide sequence ID" value="NC_014002.1"/>
</dbReference>
<keyword evidence="1" id="KW-0472">Membrane</keyword>
<feature type="transmembrane region" description="Helical" evidence="1">
    <location>
        <begin position="45"/>
        <end position="65"/>
    </location>
</feature>
<name>D5EB38_METMS</name>